<dbReference type="Proteomes" id="UP000186230">
    <property type="component" value="Chromosome"/>
</dbReference>
<proteinExistence type="predicted"/>
<dbReference type="Gene3D" id="1.10.3680.10">
    <property type="entry name" value="TerB-like"/>
    <property type="match status" value="1"/>
</dbReference>
<dbReference type="RefSeq" id="WP_083643679.1">
    <property type="nucleotide sequence ID" value="NZ_AMRU01000002.1"/>
</dbReference>
<gene>
    <name evidence="1" type="ORF">GRFL_1120</name>
</gene>
<protein>
    <submittedName>
        <fullName evidence="1">Uncharacterized protein</fullName>
    </submittedName>
</protein>
<reference evidence="1 2" key="1">
    <citation type="submission" date="2016-07" db="EMBL/GenBank/DDBJ databases">
        <title>Multi-omics approach to identify versatile polysaccharide utilization systems of a marine flavobacterium Gramella flava.</title>
        <authorList>
            <person name="Tang K."/>
        </authorList>
    </citation>
    <scope>NUCLEOTIDE SEQUENCE [LARGE SCALE GENOMIC DNA]</scope>
    <source>
        <strain evidence="1 2">JLT2011</strain>
    </source>
</reference>
<dbReference type="EMBL" id="CP016359">
    <property type="protein sequence ID" value="APU67844.1"/>
    <property type="molecule type" value="Genomic_DNA"/>
</dbReference>
<accession>A0A1L7I3R9</accession>
<organism evidence="1 2">
    <name type="scientific">Christiangramia flava JLT2011</name>
    <dbReference type="NCBI Taxonomy" id="1229726"/>
    <lineage>
        <taxon>Bacteria</taxon>
        <taxon>Pseudomonadati</taxon>
        <taxon>Bacteroidota</taxon>
        <taxon>Flavobacteriia</taxon>
        <taxon>Flavobacteriales</taxon>
        <taxon>Flavobacteriaceae</taxon>
        <taxon>Christiangramia</taxon>
    </lineage>
</organism>
<dbReference type="InterPro" id="IPR029024">
    <property type="entry name" value="TerB-like"/>
</dbReference>
<dbReference type="STRING" id="1229726.GRFL_1120"/>
<dbReference type="AlphaFoldDB" id="A0A1L7I3R9"/>
<evidence type="ECO:0000313" key="2">
    <source>
        <dbReference type="Proteomes" id="UP000186230"/>
    </source>
</evidence>
<keyword evidence="2" id="KW-1185">Reference proteome</keyword>
<evidence type="ECO:0000313" key="1">
    <source>
        <dbReference type="EMBL" id="APU67844.1"/>
    </source>
</evidence>
<dbReference type="SUPFAM" id="SSF158682">
    <property type="entry name" value="TerB-like"/>
    <property type="match status" value="1"/>
</dbReference>
<dbReference type="KEGG" id="gfl:GRFL_1120"/>
<sequence>MIWIILAGIAIFFIVKMTVSYQKDNVELQERNLREKFHVLIGRLNEYAFNNAGTITLIDKRECNLYKEGANQIINFLYSQGTLNITWKYKYFQKEVIHKKSFVNCRNLSLFEQGDMASSVISEMHKIVEEHKNKVLPPERMESFKAEQPTRKENHSSSIYELSNKKKEGIASLLIVLAGADQDETNGIQDEEFKVINKYVEKFGLTDEFTLLQNEGLSGVIELLKNLDKSQKYELYSIIEELLESDGEINESELNQTNFIFTELNMSEFIIKTMPPA</sequence>
<name>A0A1L7I3R9_9FLAO</name>
<dbReference type="OrthoDB" id="981243at2"/>